<dbReference type="PANTHER" id="PTHR46609">
    <property type="entry name" value="EXONUCLEASE, PHAGE-TYPE/RECB, C-TERMINAL DOMAIN-CONTAINING PROTEIN"/>
    <property type="match status" value="1"/>
</dbReference>
<dbReference type="Gene3D" id="3.90.320.10">
    <property type="match status" value="1"/>
</dbReference>
<dbReference type="InterPro" id="IPR051703">
    <property type="entry name" value="NF-kappa-B_Signaling_Reg"/>
</dbReference>
<reference evidence="4 5" key="1">
    <citation type="journal article" date="2013" name="Genome Biol.">
        <title>Draft genome of the mountain pine beetle, Dendroctonus ponderosae Hopkins, a major forest pest.</title>
        <authorList>
            <person name="Keeling C.I."/>
            <person name="Yuen M.M."/>
            <person name="Liao N.Y."/>
            <person name="Docking T.R."/>
            <person name="Chan S.K."/>
            <person name="Taylor G.A."/>
            <person name="Palmquist D.L."/>
            <person name="Jackman S.D."/>
            <person name="Nguyen A."/>
            <person name="Li M."/>
            <person name="Henderson H."/>
            <person name="Janes J.K."/>
            <person name="Zhao Y."/>
            <person name="Pandoh P."/>
            <person name="Moore R."/>
            <person name="Sperling F.A."/>
            <person name="Huber D.P."/>
            <person name="Birol I."/>
            <person name="Jones S.J."/>
            <person name="Bohlmann J."/>
        </authorList>
    </citation>
    <scope>NUCLEOTIDE SEQUENCE</scope>
</reference>
<dbReference type="GO" id="GO:0008270">
    <property type="term" value="F:zinc ion binding"/>
    <property type="evidence" value="ECO:0007669"/>
    <property type="project" value="UniProtKB-KW"/>
</dbReference>
<evidence type="ECO:0000259" key="3">
    <source>
        <dbReference type="PROSITE" id="PS50966"/>
    </source>
</evidence>
<keyword evidence="1" id="KW-0479">Metal-binding</keyword>
<feature type="domain" description="SWIM-type" evidence="3">
    <location>
        <begin position="78"/>
        <end position="108"/>
    </location>
</feature>
<accession>U4TV45</accession>
<dbReference type="Proteomes" id="UP000030742">
    <property type="component" value="Unassembled WGS sequence"/>
</dbReference>
<sequence length="272" mass="31419">MSSQVFLLLRTVFAYLNAHAESRCVVEGEELLNANHIMLIGITSETDATKGILALCLQTSALKSVPHELKGTLGLQENNIEIKTFKCSCKAGLSGTCKHISAVLLKCTRKGRSTQLNKVNGINTNQYYSCENRQNIMDKMENSQFLDSLNIKISDFYVRACCKKVLKNEVLTIEKYEEIMNYPQKSAIWYKERQLRLTGSRCYAVYTFSKADWSEQAKNFFWPKELSNKYVEHCLKYKSEALEEYKIITKYDVRQLGLIICKNFHFWLIHLM</sequence>
<dbReference type="InterPro" id="IPR011604">
    <property type="entry name" value="PDDEXK-like_dom_sf"/>
</dbReference>
<evidence type="ECO:0000256" key="1">
    <source>
        <dbReference type="PROSITE-ProRule" id="PRU00325"/>
    </source>
</evidence>
<gene>
    <name evidence="4" type="ORF">D910_02094</name>
</gene>
<feature type="signal peptide" evidence="2">
    <location>
        <begin position="1"/>
        <end position="22"/>
    </location>
</feature>
<dbReference type="InterPro" id="IPR007527">
    <property type="entry name" value="Znf_SWIM"/>
</dbReference>
<dbReference type="PANTHER" id="PTHR46609:SF8">
    <property type="entry name" value="YQAJ VIRAL RECOMBINASE DOMAIN-CONTAINING PROTEIN"/>
    <property type="match status" value="1"/>
</dbReference>
<name>U4TV45_DENPD</name>
<keyword evidence="2" id="KW-0732">Signal</keyword>
<dbReference type="AlphaFoldDB" id="U4TV45"/>
<dbReference type="GO" id="GO:0006281">
    <property type="term" value="P:DNA repair"/>
    <property type="evidence" value="ECO:0007669"/>
    <property type="project" value="UniProtKB-ARBA"/>
</dbReference>
<dbReference type="SUPFAM" id="SSF52980">
    <property type="entry name" value="Restriction endonuclease-like"/>
    <property type="match status" value="1"/>
</dbReference>
<dbReference type="EMBL" id="KB631612">
    <property type="protein sequence ID" value="ERL84667.1"/>
    <property type="molecule type" value="Genomic_DNA"/>
</dbReference>
<keyword evidence="1" id="KW-0862">Zinc</keyword>
<evidence type="ECO:0000313" key="5">
    <source>
        <dbReference type="Proteomes" id="UP000030742"/>
    </source>
</evidence>
<keyword evidence="1" id="KW-0863">Zinc-finger</keyword>
<dbReference type="InterPro" id="IPR011335">
    <property type="entry name" value="Restrct_endonuc-II-like"/>
</dbReference>
<evidence type="ECO:0000313" key="4">
    <source>
        <dbReference type="EMBL" id="ERL84667.1"/>
    </source>
</evidence>
<organism evidence="4 5">
    <name type="scientific">Dendroctonus ponderosae</name>
    <name type="common">Mountain pine beetle</name>
    <dbReference type="NCBI Taxonomy" id="77166"/>
    <lineage>
        <taxon>Eukaryota</taxon>
        <taxon>Metazoa</taxon>
        <taxon>Ecdysozoa</taxon>
        <taxon>Arthropoda</taxon>
        <taxon>Hexapoda</taxon>
        <taxon>Insecta</taxon>
        <taxon>Pterygota</taxon>
        <taxon>Neoptera</taxon>
        <taxon>Endopterygota</taxon>
        <taxon>Coleoptera</taxon>
        <taxon>Polyphaga</taxon>
        <taxon>Cucujiformia</taxon>
        <taxon>Curculionidae</taxon>
        <taxon>Scolytinae</taxon>
        <taxon>Dendroctonus</taxon>
    </lineage>
</organism>
<protein>
    <recommendedName>
        <fullName evidence="3">SWIM-type domain-containing protein</fullName>
    </recommendedName>
</protein>
<feature type="chain" id="PRO_5004655742" description="SWIM-type domain-containing protein" evidence="2">
    <location>
        <begin position="23"/>
        <end position="272"/>
    </location>
</feature>
<proteinExistence type="predicted"/>
<feature type="non-terminal residue" evidence="4">
    <location>
        <position position="272"/>
    </location>
</feature>
<dbReference type="PROSITE" id="PS50966">
    <property type="entry name" value="ZF_SWIM"/>
    <property type="match status" value="1"/>
</dbReference>
<evidence type="ECO:0000256" key="2">
    <source>
        <dbReference type="SAM" id="SignalP"/>
    </source>
</evidence>